<dbReference type="AlphaFoldDB" id="A0A1X2KN73"/>
<reference evidence="1 2" key="1">
    <citation type="submission" date="2017-04" db="EMBL/GenBank/DDBJ databases">
        <title>The new phylogeny of genus Mycobacterium.</title>
        <authorList>
            <person name="Tortoli E."/>
            <person name="Trovato A."/>
            <person name="Cirillo D.M."/>
        </authorList>
    </citation>
    <scope>NUCLEOTIDE SEQUENCE [LARGE SCALE GENOMIC DNA]</scope>
    <source>
        <strain evidence="1 2">DSM 45247</strain>
    </source>
</reference>
<name>A0A1X2KN73_9MYCO</name>
<dbReference type="EMBL" id="NCXM01000032">
    <property type="protein sequence ID" value="OSC23218.1"/>
    <property type="molecule type" value="Genomic_DNA"/>
</dbReference>
<organism evidence="1 2">
    <name type="scientific">Mycolicibacterium vulneris</name>
    <dbReference type="NCBI Taxonomy" id="547163"/>
    <lineage>
        <taxon>Bacteria</taxon>
        <taxon>Bacillati</taxon>
        <taxon>Actinomycetota</taxon>
        <taxon>Actinomycetes</taxon>
        <taxon>Mycobacteriales</taxon>
        <taxon>Mycobacteriaceae</taxon>
        <taxon>Mycolicibacterium</taxon>
    </lineage>
</organism>
<evidence type="ECO:0000313" key="1">
    <source>
        <dbReference type="EMBL" id="OSC23218.1"/>
    </source>
</evidence>
<accession>A0A1X2KN73</accession>
<proteinExistence type="predicted"/>
<sequence length="71" mass="7609">MYFQDPKSPSQPGAVTALVRKKDGTGDSLDAKLEAGQQVHRFEFPAVARSAVEEVLFVTGTGRCFVIGPQA</sequence>
<keyword evidence="2" id="KW-1185">Reference proteome</keyword>
<dbReference type="Proteomes" id="UP000242320">
    <property type="component" value="Unassembled WGS sequence"/>
</dbReference>
<dbReference type="OrthoDB" id="4734960at2"/>
<protein>
    <submittedName>
        <fullName evidence="1">Uncharacterized protein</fullName>
    </submittedName>
</protein>
<comment type="caution">
    <text evidence="1">The sequence shown here is derived from an EMBL/GenBank/DDBJ whole genome shotgun (WGS) entry which is preliminary data.</text>
</comment>
<dbReference type="RefSeq" id="WP_085292309.1">
    <property type="nucleotide sequence ID" value="NZ_NCXM01000032.1"/>
</dbReference>
<gene>
    <name evidence="1" type="ORF">B8W69_24475</name>
</gene>
<evidence type="ECO:0000313" key="2">
    <source>
        <dbReference type="Proteomes" id="UP000242320"/>
    </source>
</evidence>